<evidence type="ECO:0000256" key="5">
    <source>
        <dbReference type="ARBA" id="ARBA00022723"/>
    </source>
</evidence>
<name>A0AA45HIS7_9BACT</name>
<keyword evidence="7 10" id="KW-0460">Magnesium</keyword>
<evidence type="ECO:0000256" key="11">
    <source>
        <dbReference type="PIRSR" id="PIRSR006268-2"/>
    </source>
</evidence>
<keyword evidence="5 10" id="KW-0479">Metal-binding</keyword>
<dbReference type="EC" id="2.7.1.180" evidence="1 10"/>
<evidence type="ECO:0000256" key="4">
    <source>
        <dbReference type="ARBA" id="ARBA00022679"/>
    </source>
</evidence>
<dbReference type="InterPro" id="IPR003374">
    <property type="entry name" value="ApbE-like_sf"/>
</dbReference>
<sequence>MWKKGNGNVKNILYITFFLIAVFLLAFIIFYKPKPTYSDKQMDVLGTIVRVRVSGEKVSSSTLLDIAEKEFQRLHNKFSANIEESVVNQLNEKRELIMDEESLFLIKSSINISKMTGDAFDPTLRPVLKLWGFDDVESPKQVPNSEELKKTLELVNYRYIEIEGNKVKLTKPGVKIDLGGIAKGYSVDMVIHRIKELDPKATGFIDAGGDIGIIGPKYGNLPWAIGIRDPFNTTQYTNIDIIYLYDGAIATSGDYERYFIENDKKYHHLIDPKTGYPANDAVSTTVIADDLMNADAFATAAFILGINNPSLDYFTNFGLQVFIIGKDKSTKETQGFDYFREKGR</sequence>
<feature type="transmembrane region" description="Helical" evidence="12">
    <location>
        <begin position="12"/>
        <end position="31"/>
    </location>
</feature>
<feature type="binding site" evidence="11">
    <location>
        <position position="180"/>
    </location>
    <ligand>
        <name>Mg(2+)</name>
        <dbReference type="ChEBI" id="CHEBI:18420"/>
    </ligand>
</feature>
<dbReference type="PANTHER" id="PTHR30040">
    <property type="entry name" value="THIAMINE BIOSYNTHESIS LIPOPROTEIN APBE"/>
    <property type="match status" value="1"/>
</dbReference>
<dbReference type="PIRSF" id="PIRSF006268">
    <property type="entry name" value="ApbE"/>
    <property type="match status" value="1"/>
</dbReference>
<dbReference type="Gene3D" id="3.10.520.10">
    <property type="entry name" value="ApbE-like domains"/>
    <property type="match status" value="1"/>
</dbReference>
<feature type="binding site" evidence="11">
    <location>
        <position position="295"/>
    </location>
    <ligand>
        <name>Mg(2+)</name>
        <dbReference type="ChEBI" id="CHEBI:18420"/>
    </ligand>
</feature>
<dbReference type="GO" id="GO:0016740">
    <property type="term" value="F:transferase activity"/>
    <property type="evidence" value="ECO:0007669"/>
    <property type="project" value="UniProtKB-UniRule"/>
</dbReference>
<evidence type="ECO:0000256" key="9">
    <source>
        <dbReference type="ARBA" id="ARBA00048540"/>
    </source>
</evidence>
<evidence type="ECO:0000256" key="2">
    <source>
        <dbReference type="ARBA" id="ARBA00016337"/>
    </source>
</evidence>
<dbReference type="PANTHER" id="PTHR30040:SF2">
    <property type="entry name" value="FAD:PROTEIN FMN TRANSFERASE"/>
    <property type="match status" value="1"/>
</dbReference>
<organism evidence="13 14">
    <name type="scientific">Oceanotoga teriensis</name>
    <dbReference type="NCBI Taxonomy" id="515440"/>
    <lineage>
        <taxon>Bacteria</taxon>
        <taxon>Thermotogati</taxon>
        <taxon>Thermotogota</taxon>
        <taxon>Thermotogae</taxon>
        <taxon>Petrotogales</taxon>
        <taxon>Petrotogaceae</taxon>
        <taxon>Oceanotoga</taxon>
    </lineage>
</organism>
<comment type="cofactor">
    <cofactor evidence="11">
        <name>Mg(2+)</name>
        <dbReference type="ChEBI" id="CHEBI:18420"/>
    </cofactor>
    <cofactor evidence="11">
        <name>Mn(2+)</name>
        <dbReference type="ChEBI" id="CHEBI:29035"/>
    </cofactor>
    <text evidence="11">Magnesium. Can also use manganese.</text>
</comment>
<comment type="catalytic activity">
    <reaction evidence="9 10">
        <text>L-threonyl-[protein] + FAD = FMN-L-threonyl-[protein] + AMP + H(+)</text>
        <dbReference type="Rhea" id="RHEA:36847"/>
        <dbReference type="Rhea" id="RHEA-COMP:11060"/>
        <dbReference type="Rhea" id="RHEA-COMP:11061"/>
        <dbReference type="ChEBI" id="CHEBI:15378"/>
        <dbReference type="ChEBI" id="CHEBI:30013"/>
        <dbReference type="ChEBI" id="CHEBI:57692"/>
        <dbReference type="ChEBI" id="CHEBI:74257"/>
        <dbReference type="ChEBI" id="CHEBI:456215"/>
        <dbReference type="EC" id="2.7.1.180"/>
    </reaction>
</comment>
<gene>
    <name evidence="13" type="ORF">C7380_10647</name>
</gene>
<keyword evidence="3 10" id="KW-0285">Flavoprotein</keyword>
<evidence type="ECO:0000256" key="12">
    <source>
        <dbReference type="SAM" id="Phobius"/>
    </source>
</evidence>
<evidence type="ECO:0000256" key="6">
    <source>
        <dbReference type="ARBA" id="ARBA00022827"/>
    </source>
</evidence>
<dbReference type="Pfam" id="PF02424">
    <property type="entry name" value="ApbE"/>
    <property type="match status" value="1"/>
</dbReference>
<keyword evidence="12" id="KW-1133">Transmembrane helix</keyword>
<reference evidence="13 14" key="1">
    <citation type="submission" date="2018-05" db="EMBL/GenBank/DDBJ databases">
        <title>Genomic Encyclopedia of Type Strains, Phase IV (KMG-IV): sequencing the most valuable type-strain genomes for metagenomic binning, comparative biology and taxonomic classification.</title>
        <authorList>
            <person name="Goeker M."/>
        </authorList>
    </citation>
    <scope>NUCLEOTIDE SEQUENCE [LARGE SCALE GENOMIC DNA]</scope>
    <source>
        <strain evidence="13 14">DSM 24906</strain>
    </source>
</reference>
<evidence type="ECO:0000256" key="3">
    <source>
        <dbReference type="ARBA" id="ARBA00022630"/>
    </source>
</evidence>
<comment type="caution">
    <text evidence="13">The sequence shown here is derived from an EMBL/GenBank/DDBJ whole genome shotgun (WGS) entry which is preliminary data.</text>
</comment>
<keyword evidence="4 10" id="KW-0808">Transferase</keyword>
<feature type="binding site" evidence="11">
    <location>
        <position position="299"/>
    </location>
    <ligand>
        <name>Mg(2+)</name>
        <dbReference type="ChEBI" id="CHEBI:18420"/>
    </ligand>
</feature>
<dbReference type="SUPFAM" id="SSF143631">
    <property type="entry name" value="ApbE-like"/>
    <property type="match status" value="1"/>
</dbReference>
<dbReference type="RefSeq" id="WP_240597520.1">
    <property type="nucleotide sequence ID" value="NZ_QGGI01000006.1"/>
</dbReference>
<dbReference type="Proteomes" id="UP000245921">
    <property type="component" value="Unassembled WGS sequence"/>
</dbReference>
<evidence type="ECO:0000256" key="8">
    <source>
        <dbReference type="ARBA" id="ARBA00031306"/>
    </source>
</evidence>
<dbReference type="AlphaFoldDB" id="A0AA45HIS7"/>
<evidence type="ECO:0000256" key="10">
    <source>
        <dbReference type="PIRNR" id="PIRNR006268"/>
    </source>
</evidence>
<evidence type="ECO:0000256" key="7">
    <source>
        <dbReference type="ARBA" id="ARBA00022842"/>
    </source>
</evidence>
<accession>A0AA45HIS7</accession>
<comment type="similarity">
    <text evidence="10">Belongs to the ApbE family.</text>
</comment>
<keyword evidence="6 10" id="KW-0274">FAD</keyword>
<evidence type="ECO:0000313" key="14">
    <source>
        <dbReference type="Proteomes" id="UP000245921"/>
    </source>
</evidence>
<keyword evidence="12" id="KW-0812">Transmembrane</keyword>
<dbReference type="GO" id="GO:0046872">
    <property type="term" value="F:metal ion binding"/>
    <property type="evidence" value="ECO:0007669"/>
    <property type="project" value="UniProtKB-UniRule"/>
</dbReference>
<keyword evidence="12" id="KW-0472">Membrane</keyword>
<dbReference type="InterPro" id="IPR024932">
    <property type="entry name" value="ApbE"/>
</dbReference>
<protein>
    <recommendedName>
        <fullName evidence="2 10">FAD:protein FMN transferase</fullName>
        <ecNumber evidence="1 10">2.7.1.180</ecNumber>
    </recommendedName>
    <alternativeName>
        <fullName evidence="8 10">Flavin transferase</fullName>
    </alternativeName>
</protein>
<evidence type="ECO:0000313" key="13">
    <source>
        <dbReference type="EMBL" id="PWJ95240.1"/>
    </source>
</evidence>
<proteinExistence type="inferred from homology"/>
<keyword evidence="13" id="KW-0449">Lipoprotein</keyword>
<keyword evidence="14" id="KW-1185">Reference proteome</keyword>
<dbReference type="EMBL" id="QGGI01000006">
    <property type="protein sequence ID" value="PWJ95240.1"/>
    <property type="molecule type" value="Genomic_DNA"/>
</dbReference>
<evidence type="ECO:0000256" key="1">
    <source>
        <dbReference type="ARBA" id="ARBA00011955"/>
    </source>
</evidence>